<dbReference type="OrthoDB" id="9805913at2"/>
<dbReference type="Proteomes" id="UP000217935">
    <property type="component" value="Chromosome"/>
</dbReference>
<sequence length="415" mass="46022">MADFEVHVDLKGRLHLVGLARSNRARGGETILFEYDPAWLKDAERFSLEPALPITRGAFAPPAGLSTFGSIGDSAPDTWGRRLMQRSERRSAEQDRRAVRTLTESDYLLGVADETRLGALRFRRVGEEPFLAPIRAGVPALIELGRLLQVTERILRDEETDEDLQLIFAPGSSLGGARPKASVIDQHGHLSIAKFPKETDEYSMETWEEIALRLAGQAGIVTPHHELVDVAGKKVMLSRRFDREGAVRIPFLSAMAMMGAKDGERGSYPEIVDSLAEHGAQGKTDAQALYRRVVFSVLISNVDDHLRNHGFLWRGKAGWSLSPVYDLNPVPTDIKARVLTTNIDLDEGTCSLELLEEASEYFALTLAQARVIIKEVATVTATWRETARSVGARSTEINRMASAFEHEDLRRALVQ</sequence>
<reference evidence="5 6" key="1">
    <citation type="submission" date="2017-06" db="EMBL/GenBank/DDBJ databases">
        <title>Celeribacter sp. TSPH2 complete genome sequence.</title>
        <authorList>
            <person name="Woo J.-H."/>
            <person name="Kim H.-S."/>
        </authorList>
    </citation>
    <scope>NUCLEOTIDE SEQUENCE [LARGE SCALE GENOMIC DNA]</scope>
    <source>
        <strain evidence="5 6">TSPH2</strain>
    </source>
</reference>
<keyword evidence="3 5" id="KW-0418">Kinase</keyword>
<evidence type="ECO:0000256" key="1">
    <source>
        <dbReference type="ARBA" id="ARBA00010164"/>
    </source>
</evidence>
<keyword evidence="2" id="KW-0808">Transferase</keyword>
<evidence type="ECO:0000313" key="6">
    <source>
        <dbReference type="Proteomes" id="UP000217935"/>
    </source>
</evidence>
<dbReference type="GO" id="GO:0004674">
    <property type="term" value="F:protein serine/threonine kinase activity"/>
    <property type="evidence" value="ECO:0007669"/>
    <property type="project" value="TreeGrafter"/>
</dbReference>
<gene>
    <name evidence="5" type="ORF">CEW89_09545</name>
</gene>
<accession>A0A291GCK3</accession>
<dbReference type="EMBL" id="CP022196">
    <property type="protein sequence ID" value="ATG47784.1"/>
    <property type="molecule type" value="Genomic_DNA"/>
</dbReference>
<dbReference type="KEGG" id="ceh:CEW89_09545"/>
<dbReference type="PANTHER" id="PTHR37419:SF8">
    <property type="entry name" value="TOXIN YJJJ"/>
    <property type="match status" value="1"/>
</dbReference>
<keyword evidence="6" id="KW-1185">Reference proteome</keyword>
<name>A0A291GCK3_9RHOB</name>
<dbReference type="InterPro" id="IPR012893">
    <property type="entry name" value="HipA-like_C"/>
</dbReference>
<dbReference type="AlphaFoldDB" id="A0A291GCK3"/>
<evidence type="ECO:0000259" key="4">
    <source>
        <dbReference type="Pfam" id="PF07804"/>
    </source>
</evidence>
<evidence type="ECO:0000313" key="5">
    <source>
        <dbReference type="EMBL" id="ATG47784.1"/>
    </source>
</evidence>
<evidence type="ECO:0000256" key="3">
    <source>
        <dbReference type="ARBA" id="ARBA00022777"/>
    </source>
</evidence>
<evidence type="ECO:0000256" key="2">
    <source>
        <dbReference type="ARBA" id="ARBA00022679"/>
    </source>
</evidence>
<dbReference type="InterPro" id="IPR052028">
    <property type="entry name" value="HipA_Ser/Thr_kinase"/>
</dbReference>
<dbReference type="GO" id="GO:0005829">
    <property type="term" value="C:cytosol"/>
    <property type="evidence" value="ECO:0007669"/>
    <property type="project" value="TreeGrafter"/>
</dbReference>
<dbReference type="Pfam" id="PF07804">
    <property type="entry name" value="HipA_C"/>
    <property type="match status" value="1"/>
</dbReference>
<feature type="domain" description="HipA-like C-terminal" evidence="4">
    <location>
        <begin position="172"/>
        <end position="383"/>
    </location>
</feature>
<protein>
    <submittedName>
        <fullName evidence="5">Phosphatidylinositol kinase</fullName>
    </submittedName>
</protein>
<organism evidence="5 6">
    <name type="scientific">Celeribacter ethanolicus</name>
    <dbReference type="NCBI Taxonomy" id="1758178"/>
    <lineage>
        <taxon>Bacteria</taxon>
        <taxon>Pseudomonadati</taxon>
        <taxon>Pseudomonadota</taxon>
        <taxon>Alphaproteobacteria</taxon>
        <taxon>Rhodobacterales</taxon>
        <taxon>Roseobacteraceae</taxon>
        <taxon>Celeribacter</taxon>
    </lineage>
</organism>
<proteinExistence type="inferred from homology"/>
<dbReference type="Gene3D" id="1.10.1070.20">
    <property type="match status" value="1"/>
</dbReference>
<comment type="similarity">
    <text evidence="1">Belongs to the HipA Ser/Thr kinase family.</text>
</comment>
<dbReference type="RefSeq" id="WP_096805740.1">
    <property type="nucleotide sequence ID" value="NZ_CP022196.1"/>
</dbReference>
<dbReference type="PANTHER" id="PTHR37419">
    <property type="entry name" value="SERINE/THREONINE-PROTEIN KINASE TOXIN HIPA"/>
    <property type="match status" value="1"/>
</dbReference>